<organism evidence="2 3">
    <name type="scientific">Brachionus calyciflorus</name>
    <dbReference type="NCBI Taxonomy" id="104777"/>
    <lineage>
        <taxon>Eukaryota</taxon>
        <taxon>Metazoa</taxon>
        <taxon>Spiralia</taxon>
        <taxon>Gnathifera</taxon>
        <taxon>Rotifera</taxon>
        <taxon>Eurotatoria</taxon>
        <taxon>Monogononta</taxon>
        <taxon>Pseudotrocha</taxon>
        <taxon>Ploima</taxon>
        <taxon>Brachionidae</taxon>
        <taxon>Brachionus</taxon>
    </lineage>
</organism>
<comment type="caution">
    <text evidence="2">The sequence shown here is derived from an EMBL/GenBank/DDBJ whole genome shotgun (WGS) entry which is preliminary data.</text>
</comment>
<feature type="coiled-coil region" evidence="1">
    <location>
        <begin position="270"/>
        <end position="315"/>
    </location>
</feature>
<sequence>MPKKIKSCDNIFELIFAKNNCLDSLLEVNQNIMMSEMMDFNETKTPKREIIQFSSQNNFKAPNNRNMNFILNGNFSFVPVNSIQFPSSNQNLTIKLVRSNELGKIQSHLFDIFTSFFQNLPKQISFQFCDKENLKNKEIFGETVLKKNHFRSLKSSENDLSLNQIYRIKVNISNPLLFLNKLNSRKISNLSELLNYRIPNHKSLIYNSKHFILQDLRSNKKYSHKKLKGNKSKEYEYDNHMKYLDESMDTSLMKSDDLKFEQSVAINSSYLSYEVQLQKMKKEKDDLMLKVIEIETSAESDISELKTIIENLKNQ</sequence>
<reference evidence="2" key="1">
    <citation type="submission" date="2021-02" db="EMBL/GenBank/DDBJ databases">
        <authorList>
            <person name="Nowell W R."/>
        </authorList>
    </citation>
    <scope>NUCLEOTIDE SEQUENCE</scope>
    <source>
        <strain evidence="2">Ploen Becks lab</strain>
    </source>
</reference>
<evidence type="ECO:0000313" key="3">
    <source>
        <dbReference type="Proteomes" id="UP000663879"/>
    </source>
</evidence>
<accession>A0A814S9R7</accession>
<dbReference type="Proteomes" id="UP000663879">
    <property type="component" value="Unassembled WGS sequence"/>
</dbReference>
<evidence type="ECO:0000313" key="2">
    <source>
        <dbReference type="EMBL" id="CAF1142225.1"/>
    </source>
</evidence>
<keyword evidence="3" id="KW-1185">Reference proteome</keyword>
<evidence type="ECO:0000256" key="1">
    <source>
        <dbReference type="SAM" id="Coils"/>
    </source>
</evidence>
<protein>
    <submittedName>
        <fullName evidence="2">Uncharacterized protein</fullName>
    </submittedName>
</protein>
<proteinExistence type="predicted"/>
<name>A0A814S9R7_9BILA</name>
<feature type="non-terminal residue" evidence="2">
    <location>
        <position position="1"/>
    </location>
</feature>
<keyword evidence="1" id="KW-0175">Coiled coil</keyword>
<dbReference type="AlphaFoldDB" id="A0A814S9R7"/>
<dbReference type="EMBL" id="CAJNOC010010692">
    <property type="protein sequence ID" value="CAF1142225.1"/>
    <property type="molecule type" value="Genomic_DNA"/>
</dbReference>
<gene>
    <name evidence="2" type="ORF">OXX778_LOCUS22942</name>
</gene>